<evidence type="ECO:0000313" key="6">
    <source>
        <dbReference type="Proteomes" id="UP001286313"/>
    </source>
</evidence>
<dbReference type="GO" id="GO:0006412">
    <property type="term" value="P:translation"/>
    <property type="evidence" value="ECO:0007669"/>
    <property type="project" value="InterPro"/>
</dbReference>
<protein>
    <recommendedName>
        <fullName evidence="4">Small ribosomal subunit protein uS7 domain-containing protein</fullName>
    </recommendedName>
</protein>
<sequence>MLGLRGTLLCRLLPEYSRDASGALRAYSMYPPTYIKPVYQKEKLEELIESGEAKEREFTPVRAAYNSHTSSVFHDSLVRKFTNHVMKTGQKSLSRELVEQTFREIKLIQLRKWNQTQTPEEKSVIECDPNKIFHKAVENCRPLLIVSPIKRGGVTYQVPMPVTEHRSYFESMRWLVKAGREKERTIHFPQQMARELLSAAKNEGRAVKMKQDLHQLCEANKAYAHYRWG</sequence>
<keyword evidence="3" id="KW-0687">Ribonucleoprotein</keyword>
<dbReference type="InterPro" id="IPR036823">
    <property type="entry name" value="Ribosomal_uS7_dom_sf"/>
</dbReference>
<dbReference type="EMBL" id="JAWQEG010004452">
    <property type="protein sequence ID" value="KAK3861630.1"/>
    <property type="molecule type" value="Genomic_DNA"/>
</dbReference>
<dbReference type="Proteomes" id="UP001286313">
    <property type="component" value="Unassembled WGS sequence"/>
</dbReference>
<reference evidence="5" key="1">
    <citation type="submission" date="2023-10" db="EMBL/GenBank/DDBJ databases">
        <title>Genome assemblies of two species of porcelain crab, Petrolisthes cinctipes and Petrolisthes manimaculis (Anomura: Porcellanidae).</title>
        <authorList>
            <person name="Angst P."/>
        </authorList>
    </citation>
    <scope>NUCLEOTIDE SEQUENCE</scope>
    <source>
        <strain evidence="5">PB745_01</strain>
        <tissue evidence="5">Gill</tissue>
    </source>
</reference>
<accession>A0AAE1EU42</accession>
<evidence type="ECO:0000259" key="4">
    <source>
        <dbReference type="Pfam" id="PF00177"/>
    </source>
</evidence>
<dbReference type="Pfam" id="PF00177">
    <property type="entry name" value="Ribosomal_S7"/>
    <property type="match status" value="1"/>
</dbReference>
<evidence type="ECO:0000256" key="2">
    <source>
        <dbReference type="ARBA" id="ARBA00022980"/>
    </source>
</evidence>
<dbReference type="InterPro" id="IPR023798">
    <property type="entry name" value="Ribosomal_uS7_dom"/>
</dbReference>
<dbReference type="Gene3D" id="1.10.455.10">
    <property type="entry name" value="Ribosomal protein S7 domain"/>
    <property type="match status" value="1"/>
</dbReference>
<dbReference type="PIRSF" id="PIRSF002122">
    <property type="entry name" value="RPS7p_RPS7a_RPS5e_RPS7o"/>
    <property type="match status" value="1"/>
</dbReference>
<evidence type="ECO:0000313" key="5">
    <source>
        <dbReference type="EMBL" id="KAK3861630.1"/>
    </source>
</evidence>
<organism evidence="5 6">
    <name type="scientific">Petrolisthes cinctipes</name>
    <name type="common">Flat porcelain crab</name>
    <dbReference type="NCBI Taxonomy" id="88211"/>
    <lineage>
        <taxon>Eukaryota</taxon>
        <taxon>Metazoa</taxon>
        <taxon>Ecdysozoa</taxon>
        <taxon>Arthropoda</taxon>
        <taxon>Crustacea</taxon>
        <taxon>Multicrustacea</taxon>
        <taxon>Malacostraca</taxon>
        <taxon>Eumalacostraca</taxon>
        <taxon>Eucarida</taxon>
        <taxon>Decapoda</taxon>
        <taxon>Pleocyemata</taxon>
        <taxon>Anomura</taxon>
        <taxon>Galatheoidea</taxon>
        <taxon>Porcellanidae</taxon>
        <taxon>Petrolisthes</taxon>
    </lineage>
</organism>
<gene>
    <name evidence="5" type="ORF">Pcinc_032428</name>
</gene>
<dbReference type="GO" id="GO:1990904">
    <property type="term" value="C:ribonucleoprotein complex"/>
    <property type="evidence" value="ECO:0007669"/>
    <property type="project" value="UniProtKB-KW"/>
</dbReference>
<comment type="similarity">
    <text evidence="1">Belongs to the universal ribosomal protein uS7 family.</text>
</comment>
<keyword evidence="6" id="KW-1185">Reference proteome</keyword>
<dbReference type="InterPro" id="IPR000235">
    <property type="entry name" value="Ribosomal_uS7"/>
</dbReference>
<evidence type="ECO:0000256" key="1">
    <source>
        <dbReference type="ARBA" id="ARBA00007151"/>
    </source>
</evidence>
<dbReference type="GO" id="GO:0005840">
    <property type="term" value="C:ribosome"/>
    <property type="evidence" value="ECO:0007669"/>
    <property type="project" value="UniProtKB-KW"/>
</dbReference>
<dbReference type="SUPFAM" id="SSF47973">
    <property type="entry name" value="Ribosomal protein S7"/>
    <property type="match status" value="1"/>
</dbReference>
<name>A0AAE1EU42_PETCI</name>
<dbReference type="AlphaFoldDB" id="A0AAE1EU42"/>
<comment type="caution">
    <text evidence="5">The sequence shown here is derived from an EMBL/GenBank/DDBJ whole genome shotgun (WGS) entry which is preliminary data.</text>
</comment>
<keyword evidence="2" id="KW-0689">Ribosomal protein</keyword>
<dbReference type="PANTHER" id="PTHR11205">
    <property type="entry name" value="RIBOSOMAL PROTEIN S7"/>
    <property type="match status" value="1"/>
</dbReference>
<evidence type="ECO:0000256" key="3">
    <source>
        <dbReference type="ARBA" id="ARBA00023274"/>
    </source>
</evidence>
<dbReference type="CDD" id="cd14870">
    <property type="entry name" value="uS7_Mitochondria_Mammalian"/>
    <property type="match status" value="1"/>
</dbReference>
<feature type="domain" description="Small ribosomal subunit protein uS7" evidence="4">
    <location>
        <begin position="66"/>
        <end position="221"/>
    </location>
</feature>
<proteinExistence type="inferred from homology"/>